<organism evidence="1 2">
    <name type="scientific">Aspergillus chevalieri</name>
    <name type="common">Eurotium chevalieri</name>
    <dbReference type="NCBI Taxonomy" id="182096"/>
    <lineage>
        <taxon>Eukaryota</taxon>
        <taxon>Fungi</taxon>
        <taxon>Dikarya</taxon>
        <taxon>Ascomycota</taxon>
        <taxon>Pezizomycotina</taxon>
        <taxon>Eurotiomycetes</taxon>
        <taxon>Eurotiomycetidae</taxon>
        <taxon>Eurotiales</taxon>
        <taxon>Aspergillaceae</taxon>
        <taxon>Aspergillus</taxon>
        <taxon>Aspergillus subgen. Aspergillus</taxon>
    </lineage>
</organism>
<dbReference type="KEGG" id="ache:ACHE_31016A"/>
<sequence>MSLHNFLNPPNEDMVDIADNDDLNEVISFHLSHNVESEFEMEPEDIPPVQPPSVKQALDCLRTLLLYEEFQEDAQQSDIQCLERLERHLVYQEVDRRMQTTLDGWIR</sequence>
<reference evidence="1" key="1">
    <citation type="submission" date="2021-01" db="EMBL/GenBank/DDBJ databases">
        <authorList>
            <consortium name="Aspergillus chevalieri M1 genome sequencing consortium"/>
            <person name="Kazuki M."/>
            <person name="Futagami T."/>
        </authorList>
    </citation>
    <scope>NUCLEOTIDE SEQUENCE</scope>
    <source>
        <strain evidence="1">M1</strain>
    </source>
</reference>
<proteinExistence type="predicted"/>
<dbReference type="AlphaFoldDB" id="A0A7R7VM16"/>
<gene>
    <name evidence="1" type="ORF">ACHE_31016A</name>
</gene>
<protein>
    <submittedName>
        <fullName evidence="1">Uncharacterized protein</fullName>
    </submittedName>
</protein>
<evidence type="ECO:0000313" key="2">
    <source>
        <dbReference type="Proteomes" id="UP000637239"/>
    </source>
</evidence>
<reference evidence="1" key="2">
    <citation type="submission" date="2021-02" db="EMBL/GenBank/DDBJ databases">
        <title>Aspergillus chevalieri M1 genome sequence.</title>
        <authorList>
            <person name="Kadooka C."/>
            <person name="Mori K."/>
            <person name="Futagami T."/>
        </authorList>
    </citation>
    <scope>NUCLEOTIDE SEQUENCE</scope>
    <source>
        <strain evidence="1">M1</strain>
    </source>
</reference>
<name>A0A7R7VM16_ASPCH</name>
<accession>A0A7R7VM16</accession>
<keyword evidence="2" id="KW-1185">Reference proteome</keyword>
<evidence type="ECO:0000313" key="1">
    <source>
        <dbReference type="EMBL" id="BCR87029.1"/>
    </source>
</evidence>
<dbReference type="GeneID" id="66981388"/>
<dbReference type="RefSeq" id="XP_043135551.1">
    <property type="nucleotide sequence ID" value="XM_043277698.1"/>
</dbReference>
<dbReference type="Proteomes" id="UP000637239">
    <property type="component" value="Chromosome 3"/>
</dbReference>
<dbReference type="EMBL" id="AP024418">
    <property type="protein sequence ID" value="BCR87029.1"/>
    <property type="molecule type" value="Genomic_DNA"/>
</dbReference>